<feature type="transmembrane region" description="Helical" evidence="1">
    <location>
        <begin position="161"/>
        <end position="184"/>
    </location>
</feature>
<organism evidence="3 4">
    <name type="scientific">Ramalina farinacea</name>
    <dbReference type="NCBI Taxonomy" id="258253"/>
    <lineage>
        <taxon>Eukaryota</taxon>
        <taxon>Fungi</taxon>
        <taxon>Dikarya</taxon>
        <taxon>Ascomycota</taxon>
        <taxon>Pezizomycotina</taxon>
        <taxon>Lecanoromycetes</taxon>
        <taxon>OSLEUM clade</taxon>
        <taxon>Lecanoromycetidae</taxon>
        <taxon>Lecanorales</taxon>
        <taxon>Lecanorineae</taxon>
        <taxon>Ramalinaceae</taxon>
        <taxon>Ramalina</taxon>
    </lineage>
</organism>
<keyword evidence="2" id="KW-0732">Signal</keyword>
<reference evidence="3" key="1">
    <citation type="journal article" date="2023" name="Genome Biol. Evol.">
        <title>First Whole Genome Sequence and Flow Cytometry Genome Size Data for the Lichen-Forming Fungus Ramalina farinacea (Ascomycota).</title>
        <authorList>
            <person name="Llewellyn T."/>
            <person name="Mian S."/>
            <person name="Hill R."/>
            <person name="Leitch I.J."/>
            <person name="Gaya E."/>
        </authorList>
    </citation>
    <scope>NUCLEOTIDE SEQUENCE</scope>
    <source>
        <strain evidence="3">LIQ254RAFAR</strain>
    </source>
</reference>
<evidence type="ECO:0000256" key="2">
    <source>
        <dbReference type="SAM" id="SignalP"/>
    </source>
</evidence>
<gene>
    <name evidence="3" type="ORF">OHK93_000800</name>
</gene>
<dbReference type="Proteomes" id="UP001161017">
    <property type="component" value="Unassembled WGS sequence"/>
</dbReference>
<keyword evidence="1" id="KW-0812">Transmembrane</keyword>
<dbReference type="EMBL" id="JAPUFD010000010">
    <property type="protein sequence ID" value="MDI1489603.1"/>
    <property type="molecule type" value="Genomic_DNA"/>
</dbReference>
<accession>A0AA43TVJ0</accession>
<evidence type="ECO:0000313" key="3">
    <source>
        <dbReference type="EMBL" id="MDI1489603.1"/>
    </source>
</evidence>
<feature type="signal peptide" evidence="2">
    <location>
        <begin position="1"/>
        <end position="17"/>
    </location>
</feature>
<keyword evidence="4" id="KW-1185">Reference proteome</keyword>
<dbReference type="AlphaFoldDB" id="A0AA43TVJ0"/>
<protein>
    <submittedName>
        <fullName evidence="3">Uncharacterized protein</fullName>
    </submittedName>
</protein>
<proteinExistence type="predicted"/>
<evidence type="ECO:0000313" key="4">
    <source>
        <dbReference type="Proteomes" id="UP001161017"/>
    </source>
</evidence>
<comment type="caution">
    <text evidence="3">The sequence shown here is derived from an EMBL/GenBank/DDBJ whole genome shotgun (WGS) entry which is preliminary data.</text>
</comment>
<sequence length="233" mass="25578">MSTTSALSRFWGVVALALNSVLQPTGRICGGTCLPFLRLSPPFQIANALGLIYHIVRLRFATKLPFRIAVGVVVERVGLYPHVSEPEGRSFFRAGVFIFGALPTLIKAVAIKGDRVSNWLALGYFVPFVILELIQPVSELPTLARSAEATHRMPKETNRAVVAFGLMAALFALAIHIDLCLETLDRALGKAMFGADPLSRHYDHSTALFSVLAAAVVLLLLRTYKSPPDYFRW</sequence>
<evidence type="ECO:0000256" key="1">
    <source>
        <dbReference type="SAM" id="Phobius"/>
    </source>
</evidence>
<keyword evidence="1" id="KW-0472">Membrane</keyword>
<keyword evidence="1" id="KW-1133">Transmembrane helix</keyword>
<feature type="chain" id="PRO_5041337893" evidence="2">
    <location>
        <begin position="18"/>
        <end position="233"/>
    </location>
</feature>
<name>A0AA43TVJ0_9LECA</name>
<feature type="transmembrane region" description="Helical" evidence="1">
    <location>
        <begin position="204"/>
        <end position="224"/>
    </location>
</feature>